<gene>
    <name evidence="7" type="ORF">H0A72_12425</name>
</gene>
<dbReference type="InterPro" id="IPR001610">
    <property type="entry name" value="PAC"/>
</dbReference>
<dbReference type="FunFam" id="3.30.70.270:FF:000001">
    <property type="entry name" value="Diguanylate cyclase domain protein"/>
    <property type="match status" value="1"/>
</dbReference>
<reference evidence="7 8" key="1">
    <citation type="submission" date="2020-07" db="EMBL/GenBank/DDBJ databases">
        <title>Taxonomic revisions and descriptions of new bacterial species based on genomic comparisons in the high-G+C-content subgroup of the family Alcaligenaceae.</title>
        <authorList>
            <person name="Szabo A."/>
            <person name="Felfoldi T."/>
        </authorList>
    </citation>
    <scope>NUCLEOTIDE SEQUENCE [LARGE SCALE GENOMIC DNA]</scope>
    <source>
        <strain evidence="7 8">LMG 24012</strain>
    </source>
</reference>
<dbReference type="Gene3D" id="3.20.20.450">
    <property type="entry name" value="EAL domain"/>
    <property type="match status" value="1"/>
</dbReference>
<dbReference type="SUPFAM" id="SSF55785">
    <property type="entry name" value="PYP-like sensor domain (PAS domain)"/>
    <property type="match status" value="2"/>
</dbReference>
<dbReference type="EMBL" id="JACCEM010000006">
    <property type="protein sequence ID" value="NYT50116.1"/>
    <property type="molecule type" value="Genomic_DNA"/>
</dbReference>
<dbReference type="GO" id="GO:0071732">
    <property type="term" value="P:cellular response to nitric oxide"/>
    <property type="evidence" value="ECO:0007669"/>
    <property type="project" value="UniProtKB-ARBA"/>
</dbReference>
<keyword evidence="2" id="KW-0812">Transmembrane</keyword>
<dbReference type="Pfam" id="PF00990">
    <property type="entry name" value="GGDEF"/>
    <property type="match status" value="1"/>
</dbReference>
<dbReference type="Gene3D" id="3.30.70.270">
    <property type="match status" value="1"/>
</dbReference>
<feature type="domain" description="EAL" evidence="5">
    <location>
        <begin position="745"/>
        <end position="999"/>
    </location>
</feature>
<evidence type="ECO:0000256" key="2">
    <source>
        <dbReference type="SAM" id="Phobius"/>
    </source>
</evidence>
<evidence type="ECO:0000256" key="1">
    <source>
        <dbReference type="ARBA" id="ARBA00051114"/>
    </source>
</evidence>
<dbReference type="InterPro" id="IPR001633">
    <property type="entry name" value="EAL_dom"/>
</dbReference>
<dbReference type="CDD" id="cd12915">
    <property type="entry name" value="PDC2_DGC_like"/>
    <property type="match status" value="1"/>
</dbReference>
<evidence type="ECO:0000259" key="3">
    <source>
        <dbReference type="PROSITE" id="PS50112"/>
    </source>
</evidence>
<dbReference type="CDD" id="cd12914">
    <property type="entry name" value="PDC1_DGC_like"/>
    <property type="match status" value="1"/>
</dbReference>
<dbReference type="SMART" id="SM00091">
    <property type="entry name" value="PAS"/>
    <property type="match status" value="2"/>
</dbReference>
<dbReference type="Pfam" id="PF00563">
    <property type="entry name" value="EAL"/>
    <property type="match status" value="1"/>
</dbReference>
<dbReference type="GO" id="GO:0071111">
    <property type="term" value="F:cyclic-guanylate-specific phosphodiesterase activity"/>
    <property type="evidence" value="ECO:0007669"/>
    <property type="project" value="UniProtKB-EC"/>
</dbReference>
<dbReference type="AlphaFoldDB" id="A0A853G695"/>
<keyword evidence="8" id="KW-1185">Reference proteome</keyword>
<feature type="domain" description="PAC" evidence="4">
    <location>
        <begin position="395"/>
        <end position="445"/>
    </location>
</feature>
<protein>
    <submittedName>
        <fullName evidence="7">EAL domain-containing protein</fullName>
    </submittedName>
</protein>
<dbReference type="PANTHER" id="PTHR44757">
    <property type="entry name" value="DIGUANYLATE CYCLASE DGCP"/>
    <property type="match status" value="1"/>
</dbReference>
<dbReference type="Proteomes" id="UP000559809">
    <property type="component" value="Unassembled WGS sequence"/>
</dbReference>
<name>A0A853G695_9BURK</name>
<dbReference type="CDD" id="cd01949">
    <property type="entry name" value="GGDEF"/>
    <property type="match status" value="1"/>
</dbReference>
<dbReference type="PROSITE" id="PS50883">
    <property type="entry name" value="EAL"/>
    <property type="match status" value="1"/>
</dbReference>
<dbReference type="PROSITE" id="PS50112">
    <property type="entry name" value="PAS"/>
    <property type="match status" value="2"/>
</dbReference>
<evidence type="ECO:0000259" key="5">
    <source>
        <dbReference type="PROSITE" id="PS50883"/>
    </source>
</evidence>
<dbReference type="InterPro" id="IPR052155">
    <property type="entry name" value="Biofilm_reg_signaling"/>
</dbReference>
<proteinExistence type="predicted"/>
<dbReference type="InterPro" id="IPR035919">
    <property type="entry name" value="EAL_sf"/>
</dbReference>
<organism evidence="7 8">
    <name type="scientific">Parapusillimonas granuli</name>
    <dbReference type="NCBI Taxonomy" id="380911"/>
    <lineage>
        <taxon>Bacteria</taxon>
        <taxon>Pseudomonadati</taxon>
        <taxon>Pseudomonadota</taxon>
        <taxon>Betaproteobacteria</taxon>
        <taxon>Burkholderiales</taxon>
        <taxon>Alcaligenaceae</taxon>
        <taxon>Parapusillimonas</taxon>
    </lineage>
</organism>
<keyword evidence="2" id="KW-1133">Transmembrane helix</keyword>
<dbReference type="Gene3D" id="3.30.450.20">
    <property type="entry name" value="PAS domain"/>
    <property type="match status" value="4"/>
</dbReference>
<dbReference type="RefSeq" id="WP_180155749.1">
    <property type="nucleotide sequence ID" value="NZ_JACCEM010000006.1"/>
</dbReference>
<evidence type="ECO:0000259" key="4">
    <source>
        <dbReference type="PROSITE" id="PS50113"/>
    </source>
</evidence>
<feature type="domain" description="PAS" evidence="3">
    <location>
        <begin position="456"/>
        <end position="487"/>
    </location>
</feature>
<comment type="catalytic activity">
    <reaction evidence="1">
        <text>3',3'-c-di-GMP + H2O = 5'-phosphoguanylyl(3'-&gt;5')guanosine + H(+)</text>
        <dbReference type="Rhea" id="RHEA:24902"/>
        <dbReference type="ChEBI" id="CHEBI:15377"/>
        <dbReference type="ChEBI" id="CHEBI:15378"/>
        <dbReference type="ChEBI" id="CHEBI:58754"/>
        <dbReference type="ChEBI" id="CHEBI:58805"/>
        <dbReference type="EC" id="3.1.4.52"/>
    </reaction>
    <physiologicalReaction direction="left-to-right" evidence="1">
        <dbReference type="Rhea" id="RHEA:24903"/>
    </physiologicalReaction>
</comment>
<feature type="domain" description="PAC" evidence="4">
    <location>
        <begin position="514"/>
        <end position="566"/>
    </location>
</feature>
<dbReference type="SMART" id="SM00052">
    <property type="entry name" value="EAL"/>
    <property type="match status" value="1"/>
</dbReference>
<dbReference type="Pfam" id="PF13426">
    <property type="entry name" value="PAS_9"/>
    <property type="match status" value="2"/>
</dbReference>
<dbReference type="InterPro" id="IPR000700">
    <property type="entry name" value="PAS-assoc_C"/>
</dbReference>
<dbReference type="NCBIfam" id="TIGR00229">
    <property type="entry name" value="sensory_box"/>
    <property type="match status" value="2"/>
</dbReference>
<dbReference type="PROSITE" id="PS50887">
    <property type="entry name" value="GGDEF"/>
    <property type="match status" value="1"/>
</dbReference>
<feature type="domain" description="PAS" evidence="3">
    <location>
        <begin position="322"/>
        <end position="366"/>
    </location>
</feature>
<dbReference type="InterPro" id="IPR000160">
    <property type="entry name" value="GGDEF_dom"/>
</dbReference>
<evidence type="ECO:0000313" key="8">
    <source>
        <dbReference type="Proteomes" id="UP000559809"/>
    </source>
</evidence>
<accession>A0A853G695</accession>
<dbReference type="InterPro" id="IPR029787">
    <property type="entry name" value="Nucleotide_cyclase"/>
</dbReference>
<dbReference type="PROSITE" id="PS50113">
    <property type="entry name" value="PAC"/>
    <property type="match status" value="2"/>
</dbReference>
<dbReference type="CDD" id="cd00130">
    <property type="entry name" value="PAS"/>
    <property type="match status" value="2"/>
</dbReference>
<feature type="transmembrane region" description="Helical" evidence="2">
    <location>
        <begin position="294"/>
        <end position="313"/>
    </location>
</feature>
<dbReference type="NCBIfam" id="TIGR00254">
    <property type="entry name" value="GGDEF"/>
    <property type="match status" value="1"/>
</dbReference>
<dbReference type="InterPro" id="IPR043128">
    <property type="entry name" value="Rev_trsase/Diguanyl_cyclase"/>
</dbReference>
<dbReference type="InterPro" id="IPR000014">
    <property type="entry name" value="PAS"/>
</dbReference>
<comment type="caution">
    <text evidence="7">The sequence shown here is derived from an EMBL/GenBank/DDBJ whole genome shotgun (WGS) entry which is preliminary data.</text>
</comment>
<dbReference type="CDD" id="cd01948">
    <property type="entry name" value="EAL"/>
    <property type="match status" value="1"/>
</dbReference>
<dbReference type="SMART" id="SM00086">
    <property type="entry name" value="PAC"/>
    <property type="match status" value="2"/>
</dbReference>
<dbReference type="SUPFAM" id="SSF141868">
    <property type="entry name" value="EAL domain-like"/>
    <property type="match status" value="1"/>
</dbReference>
<feature type="domain" description="GGDEF" evidence="6">
    <location>
        <begin position="598"/>
        <end position="736"/>
    </location>
</feature>
<evidence type="ECO:0000259" key="6">
    <source>
        <dbReference type="PROSITE" id="PS50887"/>
    </source>
</evidence>
<dbReference type="InterPro" id="IPR035965">
    <property type="entry name" value="PAS-like_dom_sf"/>
</dbReference>
<keyword evidence="2" id="KW-0472">Membrane</keyword>
<dbReference type="SMART" id="SM00267">
    <property type="entry name" value="GGDEF"/>
    <property type="match status" value="1"/>
</dbReference>
<sequence length="1001" mass="109692">MKTASKSVFATIIAAVVIVNLFMIGLLMLALDTARERKEAEVRTTVENLALLLDQNVTGAVSQIDFYLREIQIYLERELKTSGALDESSLSRLLDASGNLVTGLAELRIMDSSGILRYGRTAAAQDATPVYDREFFKRHESDPNAGTQASRLLQGRISNAWMHIFSRRYNHPDGSFAGVVAAAVPASYFQGLLSGLDLGPQGLALMRDLDMALIARHPPVSAPAGQAGAVGGSVQLARLMRSGVSASTFHSQATADGVARLDAYRRLAAMPAFVVVGLGESDYLLQWHDDVKKAFVIAGLFLFASVVFLWVQWRLISSREDATRRSQTLLQNAGDGIHIMDAEGRLLEANEAFRKMLGYDADEIIGMHASRWSPAGSVYEAGSIADRLLGTHDVASIETVFLRKDGTSYPVEITSSIVDLDGQQVIFSSARDITERKKAEDSLRITATAFESQVGMLITNADKVILQVNKAFSEITGYSSEEVVGHTPKLLSSGRHGADFYSRMWSGIAQRGAWHGEIWNKRKNGEVYPQQLSIGAVKDDKGRITHYVATLTDITARKLSEEQVRTLEYYDPLTKLPNRRLLMERLEHALRASERHRCKGALLFVDLDNFKSVNDTAGHQQGDRLLAQAAERLLTCVGQRDTVARLGGDEFVVILDGLSEQGIEAATEARAAAMRISTSLSKPYALGSMEYRGSASVGITLFGGQPESIEEPLKRADMAMHQAKASGRNRVQFFDPQMQAQVRAHMELEGALRVAVERSQFSLYYQPQVDDTGHITGAEVLLRWRHPVKGMISPARFIPLAEETGLIVPLGRWVLEAACTQLAAWAADPHLSQLSLSVNVSATQIRQDSFVSDVFRILDDTGADPRRLNLELTESSLVTEVESVIAKMAALKARGVGFSLDDFGTGYSSLAYLKRLPLDQLKIDQGFVRDILIDPNDAAIAKMTILLAGSLGISVVAEGVETEAQRQFLAEHGCHGYQGYLFGAPMPLEEFEHLFSTAFSH</sequence>
<dbReference type="PANTHER" id="PTHR44757:SF2">
    <property type="entry name" value="BIOFILM ARCHITECTURE MAINTENANCE PROTEIN MBAA"/>
    <property type="match status" value="1"/>
</dbReference>
<dbReference type="SUPFAM" id="SSF55073">
    <property type="entry name" value="Nucleotide cyclase"/>
    <property type="match status" value="1"/>
</dbReference>
<dbReference type="FunFam" id="3.20.20.450:FF:000001">
    <property type="entry name" value="Cyclic di-GMP phosphodiesterase yahA"/>
    <property type="match status" value="1"/>
</dbReference>
<feature type="transmembrane region" description="Helical" evidence="2">
    <location>
        <begin position="12"/>
        <end position="31"/>
    </location>
</feature>
<evidence type="ECO:0000313" key="7">
    <source>
        <dbReference type="EMBL" id="NYT50116.1"/>
    </source>
</evidence>